<feature type="domain" description="Ketoreductase" evidence="3">
    <location>
        <begin position="8"/>
        <end position="199"/>
    </location>
</feature>
<dbReference type="GO" id="GO:0006633">
    <property type="term" value="P:fatty acid biosynthetic process"/>
    <property type="evidence" value="ECO:0007669"/>
    <property type="project" value="TreeGrafter"/>
</dbReference>
<dbReference type="PANTHER" id="PTHR42760">
    <property type="entry name" value="SHORT-CHAIN DEHYDROGENASES/REDUCTASES FAMILY MEMBER"/>
    <property type="match status" value="1"/>
</dbReference>
<dbReference type="GO" id="GO:0016616">
    <property type="term" value="F:oxidoreductase activity, acting on the CH-OH group of donors, NAD or NADP as acceptor"/>
    <property type="evidence" value="ECO:0007669"/>
    <property type="project" value="TreeGrafter"/>
</dbReference>
<gene>
    <name evidence="4" type="ORF">XYCOK13_11040</name>
</gene>
<dbReference type="RefSeq" id="WP_213410891.1">
    <property type="nucleotide sequence ID" value="NZ_BOVK01000014.1"/>
</dbReference>
<dbReference type="FunFam" id="3.40.50.720:FF:000084">
    <property type="entry name" value="Short-chain dehydrogenase reductase"/>
    <property type="match status" value="1"/>
</dbReference>
<reference evidence="4" key="1">
    <citation type="submission" date="2021-04" db="EMBL/GenBank/DDBJ databases">
        <title>Draft genome sequence of Xylanibacillus composti strain K13.</title>
        <authorList>
            <person name="Uke A."/>
            <person name="Chhe C."/>
            <person name="Baramee S."/>
            <person name="Kosugi A."/>
        </authorList>
    </citation>
    <scope>NUCLEOTIDE SEQUENCE</scope>
    <source>
        <strain evidence="4">K13</strain>
    </source>
</reference>
<dbReference type="PRINTS" id="PR00080">
    <property type="entry name" value="SDRFAMILY"/>
</dbReference>
<dbReference type="InterPro" id="IPR057326">
    <property type="entry name" value="KR_dom"/>
</dbReference>
<comment type="caution">
    <text evidence="4">The sequence shown here is derived from an EMBL/GenBank/DDBJ whole genome shotgun (WGS) entry which is preliminary data.</text>
</comment>
<evidence type="ECO:0000313" key="5">
    <source>
        <dbReference type="Proteomes" id="UP000677918"/>
    </source>
</evidence>
<dbReference type="InterPro" id="IPR020904">
    <property type="entry name" value="Sc_DH/Rdtase_CS"/>
</dbReference>
<keyword evidence="5" id="KW-1185">Reference proteome</keyword>
<name>A0A8J4M0Y1_9BACL</name>
<proteinExistence type="inferred from homology"/>
<dbReference type="SMART" id="SM00822">
    <property type="entry name" value="PKS_KR"/>
    <property type="match status" value="1"/>
</dbReference>
<dbReference type="PANTHER" id="PTHR42760:SF83">
    <property type="entry name" value="(3R)-3-HYDROXYACYL-COA DEHYDROGENASE"/>
    <property type="match status" value="1"/>
</dbReference>
<evidence type="ECO:0000313" key="4">
    <source>
        <dbReference type="EMBL" id="GIQ68280.1"/>
    </source>
</evidence>
<dbReference type="AlphaFoldDB" id="A0A8J4M0Y1"/>
<dbReference type="SUPFAM" id="SSF51735">
    <property type="entry name" value="NAD(P)-binding Rossmann-fold domains"/>
    <property type="match status" value="1"/>
</dbReference>
<dbReference type="Gene3D" id="3.40.50.720">
    <property type="entry name" value="NAD(P)-binding Rossmann-like Domain"/>
    <property type="match status" value="1"/>
</dbReference>
<dbReference type="EMBL" id="BOVK01000014">
    <property type="protein sequence ID" value="GIQ68280.1"/>
    <property type="molecule type" value="Genomic_DNA"/>
</dbReference>
<evidence type="ECO:0000256" key="2">
    <source>
        <dbReference type="ARBA" id="ARBA00023002"/>
    </source>
</evidence>
<organism evidence="4 5">
    <name type="scientific">Xylanibacillus composti</name>
    <dbReference type="NCBI Taxonomy" id="1572762"/>
    <lineage>
        <taxon>Bacteria</taxon>
        <taxon>Bacillati</taxon>
        <taxon>Bacillota</taxon>
        <taxon>Bacilli</taxon>
        <taxon>Bacillales</taxon>
        <taxon>Paenibacillaceae</taxon>
        <taxon>Xylanibacillus</taxon>
    </lineage>
</organism>
<comment type="similarity">
    <text evidence="1">Belongs to the short-chain dehydrogenases/reductases (SDR) family.</text>
</comment>
<dbReference type="InterPro" id="IPR002347">
    <property type="entry name" value="SDR_fam"/>
</dbReference>
<dbReference type="InterPro" id="IPR036291">
    <property type="entry name" value="NAD(P)-bd_dom_sf"/>
</dbReference>
<dbReference type="CDD" id="cd05233">
    <property type="entry name" value="SDR_c"/>
    <property type="match status" value="1"/>
</dbReference>
<keyword evidence="2" id="KW-0560">Oxidoreductase</keyword>
<protein>
    <submittedName>
        <fullName evidence="4">Short-chain dehydrogenase</fullName>
    </submittedName>
</protein>
<sequence>MNLHFEGKTVVVTGAASGIGRGMAIGFAREGATVVASDIHLENLQALQSDMEKEGLHIEIQACDVSSQEQVAALFEARALQNGLDVLVHCAGLTYFKYFTQTEPEEYRRLIEVNLSGTFYCMKAAASKMQEHGKAGSIIVTSSVNAHRNLPSQAVYTSTKAAIESLAQSLAVEVAPQQIRVNCLAPGAVATALTNFTDEVKAAVGKGIPLGRVGEPEDMVGTALFLASPLSQYITGATIIVDGGLMHKR</sequence>
<dbReference type="GO" id="GO:0008206">
    <property type="term" value="P:bile acid metabolic process"/>
    <property type="evidence" value="ECO:0007669"/>
    <property type="project" value="UniProtKB-ARBA"/>
</dbReference>
<evidence type="ECO:0000259" key="3">
    <source>
        <dbReference type="SMART" id="SM00822"/>
    </source>
</evidence>
<dbReference type="PRINTS" id="PR00081">
    <property type="entry name" value="GDHRDH"/>
</dbReference>
<dbReference type="PROSITE" id="PS00061">
    <property type="entry name" value="ADH_SHORT"/>
    <property type="match status" value="1"/>
</dbReference>
<evidence type="ECO:0000256" key="1">
    <source>
        <dbReference type="ARBA" id="ARBA00006484"/>
    </source>
</evidence>
<accession>A0A8J4M0Y1</accession>
<dbReference type="Proteomes" id="UP000677918">
    <property type="component" value="Unassembled WGS sequence"/>
</dbReference>
<dbReference type="GO" id="GO:0048038">
    <property type="term" value="F:quinone binding"/>
    <property type="evidence" value="ECO:0007669"/>
    <property type="project" value="TreeGrafter"/>
</dbReference>
<dbReference type="Pfam" id="PF13561">
    <property type="entry name" value="adh_short_C2"/>
    <property type="match status" value="1"/>
</dbReference>